<dbReference type="EMBL" id="CP075864">
    <property type="protein sequence ID" value="QYS94979.1"/>
    <property type="molecule type" value="Genomic_DNA"/>
</dbReference>
<name>A0A8G0PDA5_9HYPO</name>
<proteinExistence type="predicted"/>
<evidence type="ECO:0000256" key="1">
    <source>
        <dbReference type="SAM" id="MobiDB-lite"/>
    </source>
</evidence>
<dbReference type="GO" id="GO:0008168">
    <property type="term" value="F:methyltransferase activity"/>
    <property type="evidence" value="ECO:0007669"/>
    <property type="project" value="InterPro"/>
</dbReference>
<dbReference type="Pfam" id="PF01728">
    <property type="entry name" value="FtsJ"/>
    <property type="match status" value="1"/>
</dbReference>
<dbReference type="SUPFAM" id="SSF53335">
    <property type="entry name" value="S-adenosyl-L-methionine-dependent methyltransferases"/>
    <property type="match status" value="1"/>
</dbReference>
<evidence type="ECO:0000259" key="2">
    <source>
        <dbReference type="Pfam" id="PF01728"/>
    </source>
</evidence>
<dbReference type="InterPro" id="IPR029063">
    <property type="entry name" value="SAM-dependent_MTases_sf"/>
</dbReference>
<feature type="region of interest" description="Disordered" evidence="1">
    <location>
        <begin position="384"/>
        <end position="405"/>
    </location>
</feature>
<keyword evidence="4" id="KW-1185">Reference proteome</keyword>
<accession>A0A8G0PDA5</accession>
<dbReference type="InterPro" id="IPR002877">
    <property type="entry name" value="RNA_MeTrfase_FtsJ_dom"/>
</dbReference>
<gene>
    <name evidence="3" type="ORF">H0G86_002297</name>
</gene>
<protein>
    <submittedName>
        <fullName evidence="3">FtsJ domain-containing protein</fullName>
    </submittedName>
</protein>
<feature type="region of interest" description="Disordered" evidence="1">
    <location>
        <begin position="1"/>
        <end position="44"/>
    </location>
</feature>
<evidence type="ECO:0000313" key="3">
    <source>
        <dbReference type="EMBL" id="QYS94979.1"/>
    </source>
</evidence>
<dbReference type="Gene3D" id="3.40.50.150">
    <property type="entry name" value="Vaccinia Virus protein VP39"/>
    <property type="match status" value="1"/>
</dbReference>
<reference evidence="3 4" key="1">
    <citation type="journal article" date="2021" name="BMC Genomics">
        <title>Telomere-to-telomere genome assembly of asparaginase-producing Trichoderma simmonsii.</title>
        <authorList>
            <person name="Chung D."/>
            <person name="Kwon Y.M."/>
            <person name="Yang Y."/>
        </authorList>
    </citation>
    <scope>NUCLEOTIDE SEQUENCE [LARGE SCALE GENOMIC DNA]</scope>
    <source>
        <strain evidence="3 4">GH-Sj1</strain>
    </source>
</reference>
<feature type="compositionally biased region" description="Basic and acidic residues" evidence="1">
    <location>
        <begin position="33"/>
        <end position="44"/>
    </location>
</feature>
<feature type="domain" description="Ribosomal RNA methyltransferase FtsJ" evidence="2">
    <location>
        <begin position="127"/>
        <end position="309"/>
    </location>
</feature>
<dbReference type="AlphaFoldDB" id="A0A8G0PDA5"/>
<organism evidence="3 4">
    <name type="scientific">Trichoderma simmonsii</name>
    <dbReference type="NCBI Taxonomy" id="1491479"/>
    <lineage>
        <taxon>Eukaryota</taxon>
        <taxon>Fungi</taxon>
        <taxon>Dikarya</taxon>
        <taxon>Ascomycota</taxon>
        <taxon>Pezizomycotina</taxon>
        <taxon>Sordariomycetes</taxon>
        <taxon>Hypocreomycetidae</taxon>
        <taxon>Hypocreales</taxon>
        <taxon>Hypocreaceae</taxon>
        <taxon>Trichoderma</taxon>
    </lineage>
</organism>
<evidence type="ECO:0000313" key="4">
    <source>
        <dbReference type="Proteomes" id="UP000826661"/>
    </source>
</evidence>
<dbReference type="GO" id="GO:0032259">
    <property type="term" value="P:methylation"/>
    <property type="evidence" value="ECO:0007669"/>
    <property type="project" value="InterPro"/>
</dbReference>
<feature type="compositionally biased region" description="Polar residues" evidence="1">
    <location>
        <begin position="18"/>
        <end position="32"/>
    </location>
</feature>
<dbReference type="Proteomes" id="UP000826661">
    <property type="component" value="Chromosome I"/>
</dbReference>
<sequence>MDTATCSMKLTHDDDMSSPPSRNTPSVSSSLETDTRLSPDANGRERPVLKTWLLENAPEYRHLDALRQKGWENKAGDVFFQKQRHQADHADEKTIKFFYKMMKNIASEMNQATGALRVHVTWPGKPRLLDFCAAPGGFLESAIRMNARAEATGFSLPPTQGGHEVIMPLGANVAFKYADITMFAGDMGCYTEDNIIPQDHPDAESFVLEPAIERGRRFDLIFCDGQVLRTHARAAYREPWESRRLTATQLAIGLEHVSLGGTMVVLLHKLEAVDTVNLLYTFSRFSSIQLFKPRSAHAKRSSFYMVATNINSNSPHAREAIEYWKTLWRVLTFGSDEERSNKISEGHMDQQVLVEQFGPDLVRLGKRIWEIQARALEKAPFMQAGQNERIQRPAEGGPSSFSSWQ</sequence>